<organism evidence="1">
    <name type="scientific">marine metagenome</name>
    <dbReference type="NCBI Taxonomy" id="408172"/>
    <lineage>
        <taxon>unclassified sequences</taxon>
        <taxon>metagenomes</taxon>
        <taxon>ecological metagenomes</taxon>
    </lineage>
</organism>
<gene>
    <name evidence="1" type="ORF">METZ01_LOCUS48592</name>
</gene>
<name>A0A381RXI1_9ZZZZ</name>
<reference evidence="1" key="1">
    <citation type="submission" date="2018-05" db="EMBL/GenBank/DDBJ databases">
        <authorList>
            <person name="Lanie J.A."/>
            <person name="Ng W.-L."/>
            <person name="Kazmierczak K.M."/>
            <person name="Andrzejewski T.M."/>
            <person name="Davidsen T.M."/>
            <person name="Wayne K.J."/>
            <person name="Tettelin H."/>
            <person name="Glass J.I."/>
            <person name="Rusch D."/>
            <person name="Podicherti R."/>
            <person name="Tsui H.-C.T."/>
            <person name="Winkler M.E."/>
        </authorList>
    </citation>
    <scope>NUCLEOTIDE SEQUENCE</scope>
</reference>
<protein>
    <submittedName>
        <fullName evidence="1">Uncharacterized protein</fullName>
    </submittedName>
</protein>
<sequence length="345" mass="37711">MRNRYDVAFAVMVLVAVAPVAAAGQAPNGWTVPRTADGHPDLQGIWASDSATPLQRPEELADKVTLSDEEVATLAARAAELFDGETDAAFGESIFRAALADRQDYQSGDGVTKETPKGTGNYNQFWLIDRWFDNRTSLIIDPPNGRIPPRTAEAEQRAEAARTARQARSAADPQTLADELARLGSGLRCGGGRVPLTGRGYNSNYQIIQAANYVAIQMEMMHDTRLIPIGGESSQARGPRSDLGNSHGRWDGDTLVIETTNLSRGASGSSLDLRLIERFTRVGPDTLQYEYTMDDPSTWVQPWTARVYMRPAPGTGVIYEFACHEGNYAIEHTLRGARALEREGK</sequence>
<evidence type="ECO:0000313" key="1">
    <source>
        <dbReference type="EMBL" id="SUZ95738.1"/>
    </source>
</evidence>
<accession>A0A381RXI1</accession>
<proteinExistence type="predicted"/>
<dbReference type="EMBL" id="UINC01002350">
    <property type="protein sequence ID" value="SUZ95738.1"/>
    <property type="molecule type" value="Genomic_DNA"/>
</dbReference>
<dbReference type="AlphaFoldDB" id="A0A381RXI1"/>